<feature type="non-terminal residue" evidence="1">
    <location>
        <position position="25"/>
    </location>
</feature>
<sequence>MKIFFWERKSYLTSYHFWIKAIIPQ</sequence>
<dbReference type="AlphaFoldDB" id="A0A382IK98"/>
<dbReference type="EMBL" id="UINC01067881">
    <property type="protein sequence ID" value="SVB99988.1"/>
    <property type="molecule type" value="Genomic_DNA"/>
</dbReference>
<reference evidence="1" key="1">
    <citation type="submission" date="2018-05" db="EMBL/GenBank/DDBJ databases">
        <authorList>
            <person name="Lanie J.A."/>
            <person name="Ng W.-L."/>
            <person name="Kazmierczak K.M."/>
            <person name="Andrzejewski T.M."/>
            <person name="Davidsen T.M."/>
            <person name="Wayne K.J."/>
            <person name="Tettelin H."/>
            <person name="Glass J.I."/>
            <person name="Rusch D."/>
            <person name="Podicherti R."/>
            <person name="Tsui H.-C.T."/>
            <person name="Winkler M.E."/>
        </authorList>
    </citation>
    <scope>NUCLEOTIDE SEQUENCE</scope>
</reference>
<name>A0A382IK98_9ZZZZ</name>
<evidence type="ECO:0000313" key="1">
    <source>
        <dbReference type="EMBL" id="SVB99988.1"/>
    </source>
</evidence>
<gene>
    <name evidence="1" type="ORF">METZ01_LOCUS252842</name>
</gene>
<organism evidence="1">
    <name type="scientific">marine metagenome</name>
    <dbReference type="NCBI Taxonomy" id="408172"/>
    <lineage>
        <taxon>unclassified sequences</taxon>
        <taxon>metagenomes</taxon>
        <taxon>ecological metagenomes</taxon>
    </lineage>
</organism>
<proteinExistence type="predicted"/>
<accession>A0A382IK98</accession>
<protein>
    <submittedName>
        <fullName evidence="1">Uncharacterized protein</fullName>
    </submittedName>
</protein>